<dbReference type="Proteomes" id="UP000181870">
    <property type="component" value="Unassembled WGS sequence"/>
</dbReference>
<feature type="transmembrane region" description="Helical" evidence="1">
    <location>
        <begin position="228"/>
        <end position="246"/>
    </location>
</feature>
<feature type="transmembrane region" description="Helical" evidence="1">
    <location>
        <begin position="169"/>
        <end position="187"/>
    </location>
</feature>
<keyword evidence="1" id="KW-0472">Membrane</keyword>
<evidence type="ECO:0000259" key="2">
    <source>
        <dbReference type="Pfam" id="PF01757"/>
    </source>
</evidence>
<dbReference type="AlphaFoldDB" id="A0A1G8F712"/>
<dbReference type="RefSeq" id="WP_074637035.1">
    <property type="nucleotide sequence ID" value="NZ_FNDO01000013.1"/>
</dbReference>
<keyword evidence="3" id="KW-0012">Acyltransferase</keyword>
<keyword evidence="1" id="KW-1133">Transmembrane helix</keyword>
<keyword evidence="3" id="KW-0808">Transferase</keyword>
<organism evidence="3 4">
    <name type="scientific">Bacteroides ovatus</name>
    <dbReference type="NCBI Taxonomy" id="28116"/>
    <lineage>
        <taxon>Bacteria</taxon>
        <taxon>Pseudomonadati</taxon>
        <taxon>Bacteroidota</taxon>
        <taxon>Bacteroidia</taxon>
        <taxon>Bacteroidales</taxon>
        <taxon>Bacteroidaceae</taxon>
        <taxon>Bacteroides</taxon>
    </lineage>
</organism>
<reference evidence="4" key="1">
    <citation type="submission" date="2016-10" db="EMBL/GenBank/DDBJ databases">
        <authorList>
            <person name="Varghese N."/>
            <person name="Submissions S."/>
        </authorList>
    </citation>
    <scope>NUCLEOTIDE SEQUENCE [LARGE SCALE GENOMIC DNA]</scope>
    <source>
        <strain evidence="4">NLAE-zl-C57</strain>
    </source>
</reference>
<feature type="transmembrane region" description="Helical" evidence="1">
    <location>
        <begin position="12"/>
        <end position="32"/>
    </location>
</feature>
<feature type="transmembrane region" description="Helical" evidence="1">
    <location>
        <begin position="76"/>
        <end position="101"/>
    </location>
</feature>
<accession>A0A1G8F712</accession>
<dbReference type="Pfam" id="PF01757">
    <property type="entry name" value="Acyl_transf_3"/>
    <property type="match status" value="1"/>
</dbReference>
<feature type="transmembrane region" description="Helical" evidence="1">
    <location>
        <begin position="199"/>
        <end position="216"/>
    </location>
</feature>
<name>A0A1G8F712_BACOV</name>
<feature type="transmembrane region" description="Helical" evidence="1">
    <location>
        <begin position="44"/>
        <end position="64"/>
    </location>
</feature>
<keyword evidence="1" id="KW-0812">Transmembrane</keyword>
<proteinExistence type="predicted"/>
<dbReference type="GO" id="GO:0016747">
    <property type="term" value="F:acyltransferase activity, transferring groups other than amino-acyl groups"/>
    <property type="evidence" value="ECO:0007669"/>
    <property type="project" value="InterPro"/>
</dbReference>
<feature type="transmembrane region" description="Helical" evidence="1">
    <location>
        <begin position="290"/>
        <end position="309"/>
    </location>
</feature>
<feature type="transmembrane region" description="Helical" evidence="1">
    <location>
        <begin position="145"/>
        <end position="163"/>
    </location>
</feature>
<feature type="domain" description="Acyltransferase 3" evidence="2">
    <location>
        <begin position="10"/>
        <end position="308"/>
    </location>
</feature>
<protein>
    <submittedName>
        <fullName evidence="3">Surface polysaccharide O-acyltransferase, integral membrane enzyme</fullName>
    </submittedName>
</protein>
<gene>
    <name evidence="3" type="ORF">SAMN05192582_101321</name>
</gene>
<dbReference type="EMBL" id="FNDO01000013">
    <property type="protein sequence ID" value="SDH77789.1"/>
    <property type="molecule type" value="Genomic_DNA"/>
</dbReference>
<sequence length="331" mass="38088">MSAIKQRDSNLELLRIVAMSMIVIYHIFVHGISPVYVGSHSILTVWYVPFIFGVNLFILISGYYGIRLSWKSFLSLMWIIVFYKLFHLIVDTTCLGIHHVWWEWIVKPLSAPVSGGGWFVDIYILLMLVSPMLNKLLNGCSKGDLLKYSGIVLLLDMGYGFILNKHFDPYGYSLIHFVCLYIIGYGLKSYQNVSVKAPWKVYILVVSCLLLVNFLFPDDYWIAKLSNSYASPFIVLGAIFLFLTFVRTNIAHHPFINFVAASMFPVYLIHEGGNVSKWYYATIEEWWTTLSIPTFLLYTAGFIIALFVLTISVDQLRKKCWSLISCKLFNR</sequence>
<dbReference type="InterPro" id="IPR002656">
    <property type="entry name" value="Acyl_transf_3_dom"/>
</dbReference>
<evidence type="ECO:0000256" key="1">
    <source>
        <dbReference type="SAM" id="Phobius"/>
    </source>
</evidence>
<evidence type="ECO:0000313" key="4">
    <source>
        <dbReference type="Proteomes" id="UP000181870"/>
    </source>
</evidence>
<feature type="transmembrane region" description="Helical" evidence="1">
    <location>
        <begin position="253"/>
        <end position="270"/>
    </location>
</feature>
<evidence type="ECO:0000313" key="3">
    <source>
        <dbReference type="EMBL" id="SDH77789.1"/>
    </source>
</evidence>
<feature type="transmembrane region" description="Helical" evidence="1">
    <location>
        <begin position="113"/>
        <end position="133"/>
    </location>
</feature>